<feature type="transmembrane region" description="Helical" evidence="1">
    <location>
        <begin position="278"/>
        <end position="298"/>
    </location>
</feature>
<dbReference type="GeneID" id="108019400"/>
<accession>A0ABM4TKN1</accession>
<name>A0ABM4TKN1_DROSZ</name>
<gene>
    <name evidence="3" type="primary">LOC108019400</name>
</gene>
<feature type="transmembrane region" description="Helical" evidence="1">
    <location>
        <begin position="361"/>
        <end position="380"/>
    </location>
</feature>
<feature type="transmembrane region" description="Helical" evidence="1">
    <location>
        <begin position="202"/>
        <end position="224"/>
    </location>
</feature>
<keyword evidence="2" id="KW-1185">Reference proteome</keyword>
<feature type="transmembrane region" description="Helical" evidence="1">
    <location>
        <begin position="310"/>
        <end position="327"/>
    </location>
</feature>
<feature type="transmembrane region" description="Helical" evidence="1">
    <location>
        <begin position="141"/>
        <end position="157"/>
    </location>
</feature>
<organism evidence="2 3">
    <name type="scientific">Drosophila suzukii</name>
    <name type="common">Spotted-wing drosophila fruit fly</name>
    <dbReference type="NCBI Taxonomy" id="28584"/>
    <lineage>
        <taxon>Eukaryota</taxon>
        <taxon>Metazoa</taxon>
        <taxon>Ecdysozoa</taxon>
        <taxon>Arthropoda</taxon>
        <taxon>Hexapoda</taxon>
        <taxon>Insecta</taxon>
        <taxon>Pterygota</taxon>
        <taxon>Neoptera</taxon>
        <taxon>Endopterygota</taxon>
        <taxon>Diptera</taxon>
        <taxon>Brachycera</taxon>
        <taxon>Muscomorpha</taxon>
        <taxon>Ephydroidea</taxon>
        <taxon>Drosophilidae</taxon>
        <taxon>Drosophila</taxon>
        <taxon>Sophophora</taxon>
    </lineage>
</organism>
<protein>
    <submittedName>
        <fullName evidence="3">Mitochondrial sodium/calcium exchanger protein</fullName>
    </submittedName>
</protein>
<dbReference type="RefSeq" id="XP_070850524.1">
    <property type="nucleotide sequence ID" value="XM_070994423.1"/>
</dbReference>
<proteinExistence type="predicted"/>
<keyword evidence="1" id="KW-1133">Transmembrane helix</keyword>
<feature type="transmembrane region" description="Helical" evidence="1">
    <location>
        <begin position="333"/>
        <end position="349"/>
    </location>
</feature>
<feature type="transmembrane region" description="Helical" evidence="1">
    <location>
        <begin position="163"/>
        <end position="181"/>
    </location>
</feature>
<keyword evidence="1" id="KW-0472">Membrane</keyword>
<feature type="transmembrane region" description="Helical" evidence="1">
    <location>
        <begin position="496"/>
        <end position="514"/>
    </location>
</feature>
<dbReference type="Proteomes" id="UP001652628">
    <property type="component" value="Chromosome 2L"/>
</dbReference>
<evidence type="ECO:0000256" key="1">
    <source>
        <dbReference type="SAM" id="Phobius"/>
    </source>
</evidence>
<keyword evidence="1" id="KW-0812">Transmembrane</keyword>
<feature type="transmembrane region" description="Helical" evidence="1">
    <location>
        <begin position="98"/>
        <end position="121"/>
    </location>
</feature>
<feature type="transmembrane region" description="Helical" evidence="1">
    <location>
        <begin position="57"/>
        <end position="78"/>
    </location>
</feature>
<reference evidence="3" key="1">
    <citation type="submission" date="2025-08" db="UniProtKB">
        <authorList>
            <consortium name="RefSeq"/>
        </authorList>
    </citation>
    <scope>IDENTIFICATION</scope>
</reference>
<feature type="transmembrane region" description="Helical" evidence="1">
    <location>
        <begin position="400"/>
        <end position="418"/>
    </location>
</feature>
<feature type="transmembrane region" description="Helical" evidence="1">
    <location>
        <begin position="470"/>
        <end position="489"/>
    </location>
</feature>
<feature type="transmembrane region" description="Helical" evidence="1">
    <location>
        <begin position="430"/>
        <end position="450"/>
    </location>
</feature>
<evidence type="ECO:0000313" key="2">
    <source>
        <dbReference type="Proteomes" id="UP001652628"/>
    </source>
</evidence>
<sequence length="536" mass="61664">MEFIDLSTVTRCSLPQKLFRNANQTCALARSTHSCGSFVFLINYLDVFFCQFKLPTISIYGVISAFLLMVHFSLLFMLTKYFFVPNLVTLIEFAPMTMFGITFLIFGPSIFVSYYNSAWMICDPQRGSLSPLQFAKMVGDILRYFVIGLMVLSMQGYRAEGVTLWSCMTFILTGMGYLYIVTKKSYQIKLMDTDLNLVKFRVTVFLYTFSLVLLLIVVVSHATFQRSLVKGTSKPENYLDMDSGDEILGKYQKQKVFTRRQLWLKMVNGYDNMKDSHVVYKVLMVPIFFAVSNFFPVISKDRFLIGWNKYINCLCLIVLPLICLPHGFKAVSWLIMLLVCWALSILAFISTHSLRRPDNVWIFAFLGLIISSVAMNLLSREIENVTWQYISIQFDVKPDVTALMYFGLGEMFSEAVVVRCLQQRKMWDATFGVVMSIVTYAIFLAFPLLFYQGCFNSSSSIITTASTETGIHFIFLIVSTSLLHISMSGYEFRISLFYYLLVLTVIYVTLQWMIHYDWMLSLATLHKVKLINKGFI</sequence>
<evidence type="ECO:0000313" key="3">
    <source>
        <dbReference type="RefSeq" id="XP_070850524.1"/>
    </source>
</evidence>